<feature type="transmembrane region" description="Helical" evidence="1">
    <location>
        <begin position="150"/>
        <end position="166"/>
    </location>
</feature>
<organism evidence="2 3">
    <name type="scientific">Paenibacillus motobuensis</name>
    <dbReference type="NCBI Taxonomy" id="295324"/>
    <lineage>
        <taxon>Bacteria</taxon>
        <taxon>Bacillati</taxon>
        <taxon>Bacillota</taxon>
        <taxon>Bacilli</taxon>
        <taxon>Bacillales</taxon>
        <taxon>Paenibacillaceae</taxon>
        <taxon>Paenibacillus</taxon>
    </lineage>
</organism>
<comment type="caution">
    <text evidence="2">The sequence shown here is derived from an EMBL/GenBank/DDBJ whole genome shotgun (WGS) entry which is preliminary data.</text>
</comment>
<feature type="transmembrane region" description="Helical" evidence="1">
    <location>
        <begin position="70"/>
        <end position="95"/>
    </location>
</feature>
<evidence type="ECO:0000256" key="1">
    <source>
        <dbReference type="SAM" id="Phobius"/>
    </source>
</evidence>
<feature type="transmembrane region" description="Helical" evidence="1">
    <location>
        <begin position="12"/>
        <end position="40"/>
    </location>
</feature>
<evidence type="ECO:0000313" key="3">
    <source>
        <dbReference type="Proteomes" id="UP001500340"/>
    </source>
</evidence>
<gene>
    <name evidence="2" type="ORF">GCM10008933_25590</name>
</gene>
<protein>
    <recommendedName>
        <fullName evidence="4">DUF2975 domain-containing protein</fullName>
    </recommendedName>
</protein>
<name>A0ABP3I7Y2_9BACL</name>
<keyword evidence="1" id="KW-0812">Transmembrane</keyword>
<feature type="transmembrane region" description="Helical" evidence="1">
    <location>
        <begin position="116"/>
        <end position="138"/>
    </location>
</feature>
<keyword evidence="3" id="KW-1185">Reference proteome</keyword>
<keyword evidence="1" id="KW-1133">Transmembrane helix</keyword>
<dbReference type="Proteomes" id="UP001500340">
    <property type="component" value="Unassembled WGS sequence"/>
</dbReference>
<accession>A0ABP3I7Y2</accession>
<sequence>MITDKIQRTSSILTNCLRVICIVLLVAITGELAAIFWLAASSGEAVPEALSYIISYSSLASYAESPRVELMAHFFVSISRQGIIVAMFLIAGAIFKDISKEYTPFIAIHTKRLHAISILMIGLAIVPGGVEIIMIQLVQPTVKTNVSFELSYLFVAVIFFCLAQIFDYGRLLQQQSDETL</sequence>
<dbReference type="EMBL" id="BAAACX010000009">
    <property type="protein sequence ID" value="GAA0393640.1"/>
    <property type="molecule type" value="Genomic_DNA"/>
</dbReference>
<proteinExistence type="predicted"/>
<evidence type="ECO:0008006" key="4">
    <source>
        <dbReference type="Google" id="ProtNLM"/>
    </source>
</evidence>
<evidence type="ECO:0000313" key="2">
    <source>
        <dbReference type="EMBL" id="GAA0393640.1"/>
    </source>
</evidence>
<keyword evidence="1" id="KW-0472">Membrane</keyword>
<dbReference type="RefSeq" id="WP_343861606.1">
    <property type="nucleotide sequence ID" value="NZ_BAAACX010000009.1"/>
</dbReference>
<reference evidence="3" key="1">
    <citation type="journal article" date="2019" name="Int. J. Syst. Evol. Microbiol.">
        <title>The Global Catalogue of Microorganisms (GCM) 10K type strain sequencing project: providing services to taxonomists for standard genome sequencing and annotation.</title>
        <authorList>
            <consortium name="The Broad Institute Genomics Platform"/>
            <consortium name="The Broad Institute Genome Sequencing Center for Infectious Disease"/>
            <person name="Wu L."/>
            <person name="Ma J."/>
        </authorList>
    </citation>
    <scope>NUCLEOTIDE SEQUENCE [LARGE SCALE GENOMIC DNA]</scope>
    <source>
        <strain evidence="3">JCM 12774</strain>
    </source>
</reference>